<dbReference type="PANTHER" id="PTHR34718:SF2">
    <property type="entry name" value="PHD-TYPE DOMAIN-CONTAINING PROTEIN"/>
    <property type="match status" value="1"/>
</dbReference>
<dbReference type="InterPro" id="IPR011011">
    <property type="entry name" value="Znf_FYVE_PHD"/>
</dbReference>
<dbReference type="InterPro" id="IPR013083">
    <property type="entry name" value="Znf_RING/FYVE/PHD"/>
</dbReference>
<evidence type="ECO:0000313" key="7">
    <source>
        <dbReference type="Proteomes" id="UP000225706"/>
    </source>
</evidence>
<keyword evidence="7" id="KW-1185">Reference proteome</keyword>
<dbReference type="Proteomes" id="UP000225706">
    <property type="component" value="Unassembled WGS sequence"/>
</dbReference>
<dbReference type="InterPro" id="IPR038765">
    <property type="entry name" value="Papain-like_cys_pep_sf"/>
</dbReference>
<dbReference type="SMART" id="SM00249">
    <property type="entry name" value="PHD"/>
    <property type="match status" value="1"/>
</dbReference>
<evidence type="ECO:0000256" key="1">
    <source>
        <dbReference type="ARBA" id="ARBA00022723"/>
    </source>
</evidence>
<dbReference type="SUPFAM" id="SSF54001">
    <property type="entry name" value="Cysteine proteinases"/>
    <property type="match status" value="1"/>
</dbReference>
<proteinExistence type="predicted"/>
<dbReference type="EMBL" id="LSMT01000535">
    <property type="protein sequence ID" value="PFX16584.1"/>
    <property type="molecule type" value="Genomic_DNA"/>
</dbReference>
<evidence type="ECO:0000313" key="6">
    <source>
        <dbReference type="EMBL" id="PFX16584.1"/>
    </source>
</evidence>
<comment type="caution">
    <text evidence="6">The sequence shown here is derived from an EMBL/GenBank/DDBJ whole genome shotgun (WGS) entry which is preliminary data.</text>
</comment>
<keyword evidence="3" id="KW-0862">Zinc</keyword>
<evidence type="ECO:0000256" key="3">
    <source>
        <dbReference type="ARBA" id="ARBA00022833"/>
    </source>
</evidence>
<accession>A0A2B4RDY9</accession>
<organism evidence="6 7">
    <name type="scientific">Stylophora pistillata</name>
    <name type="common">Smooth cauliflower coral</name>
    <dbReference type="NCBI Taxonomy" id="50429"/>
    <lineage>
        <taxon>Eukaryota</taxon>
        <taxon>Metazoa</taxon>
        <taxon>Cnidaria</taxon>
        <taxon>Anthozoa</taxon>
        <taxon>Hexacorallia</taxon>
        <taxon>Scleractinia</taxon>
        <taxon>Astrocoeniina</taxon>
        <taxon>Pocilloporidae</taxon>
        <taxon>Stylophora</taxon>
    </lineage>
</organism>
<dbReference type="PANTHER" id="PTHR34718">
    <property type="entry name" value="PHD-TYPE DOMAIN-CONTAINING PROTEIN"/>
    <property type="match status" value="1"/>
</dbReference>
<reference evidence="7" key="1">
    <citation type="journal article" date="2017" name="bioRxiv">
        <title>Comparative analysis of the genomes of Stylophora pistillata and Acropora digitifera provides evidence for extensive differences between species of corals.</title>
        <authorList>
            <person name="Voolstra C.R."/>
            <person name="Li Y."/>
            <person name="Liew Y.J."/>
            <person name="Baumgarten S."/>
            <person name="Zoccola D."/>
            <person name="Flot J.-F."/>
            <person name="Tambutte S."/>
            <person name="Allemand D."/>
            <person name="Aranda M."/>
        </authorList>
    </citation>
    <scope>NUCLEOTIDE SEQUENCE [LARGE SCALE GENOMIC DNA]</scope>
</reference>
<name>A0A2B4RDY9_STYPI</name>
<keyword evidence="2" id="KW-0863">Zinc-finger</keyword>
<gene>
    <name evidence="6" type="ORF">AWC38_SpisGene19136</name>
</gene>
<protein>
    <recommendedName>
        <fullName evidence="5">Zinc finger PHD-type domain-containing protein</fullName>
    </recommendedName>
</protein>
<dbReference type="CDD" id="cd15489">
    <property type="entry name" value="PHD_SF"/>
    <property type="match status" value="1"/>
</dbReference>
<dbReference type="Gene3D" id="3.30.40.10">
    <property type="entry name" value="Zinc/RING finger domain, C3HC4 (zinc finger)"/>
    <property type="match status" value="1"/>
</dbReference>
<feature type="compositionally biased region" description="Low complexity" evidence="4">
    <location>
        <begin position="103"/>
        <end position="117"/>
    </location>
</feature>
<feature type="domain" description="Zinc finger PHD-type" evidence="5">
    <location>
        <begin position="39"/>
        <end position="90"/>
    </location>
</feature>
<evidence type="ECO:0000256" key="4">
    <source>
        <dbReference type="SAM" id="MobiDB-lite"/>
    </source>
</evidence>
<dbReference type="AlphaFoldDB" id="A0A2B4RDY9"/>
<dbReference type="Gene3D" id="3.40.395.10">
    <property type="entry name" value="Adenoviral Proteinase, Chain A"/>
    <property type="match status" value="1"/>
</dbReference>
<sequence length="312" mass="34667">MLELEVDQDDEQLHGIKDWATGKVAPSQVNQAAMLNTTICACNGKAAMTDRLIECHNVDCSSGNFFHVKCLRFERMPNNSKTTWLCNTCRGKKVKTMPRDKPTTSTSTTPKSPAASDLSDDDDSEDEIKIMQVSTSSGSVYNYAILAKLSNTDYDIISDPAGWLTGDIIQYAQVLIKEVNPAIEGLQKPILGRVRNFDVVSSEFIQILHTGSNHWVCVSSLGCQSGYVHFYDSLYHDVISQEVEEQTNDLLGGNLISLDFVPVQQQNNGSDYGVFSIAFATCLAFATNPSHFTFDIPRMRSLIIIMSQRWEN</sequence>
<evidence type="ECO:0000256" key="2">
    <source>
        <dbReference type="ARBA" id="ARBA00022771"/>
    </source>
</evidence>
<dbReference type="OrthoDB" id="5986221at2759"/>
<keyword evidence="1" id="KW-0479">Metal-binding</keyword>
<feature type="region of interest" description="Disordered" evidence="4">
    <location>
        <begin position="94"/>
        <end position="124"/>
    </location>
</feature>
<dbReference type="SUPFAM" id="SSF57903">
    <property type="entry name" value="FYVE/PHD zinc finger"/>
    <property type="match status" value="1"/>
</dbReference>
<dbReference type="InterPro" id="IPR001965">
    <property type="entry name" value="Znf_PHD"/>
</dbReference>
<dbReference type="GO" id="GO:0008270">
    <property type="term" value="F:zinc ion binding"/>
    <property type="evidence" value="ECO:0007669"/>
    <property type="project" value="UniProtKB-KW"/>
</dbReference>
<evidence type="ECO:0000259" key="5">
    <source>
        <dbReference type="SMART" id="SM00249"/>
    </source>
</evidence>